<dbReference type="Proteomes" id="UP000006054">
    <property type="component" value="Chromosome"/>
</dbReference>
<accession>I4AMF5</accession>
<dbReference type="KEGG" id="fli:Fleli_2787"/>
<proteinExistence type="predicted"/>
<dbReference type="AlphaFoldDB" id="I4AMF5"/>
<reference evidence="2" key="1">
    <citation type="submission" date="2012-06" db="EMBL/GenBank/DDBJ databases">
        <title>The complete genome of Flexibacter litoralis DSM 6794.</title>
        <authorList>
            <person name="Lucas S."/>
            <person name="Copeland A."/>
            <person name="Lapidus A."/>
            <person name="Glavina del Rio T."/>
            <person name="Dalin E."/>
            <person name="Tice H."/>
            <person name="Bruce D."/>
            <person name="Goodwin L."/>
            <person name="Pitluck S."/>
            <person name="Peters L."/>
            <person name="Ovchinnikova G."/>
            <person name="Lu M."/>
            <person name="Kyrpides N."/>
            <person name="Mavromatis K."/>
            <person name="Ivanova N."/>
            <person name="Brettin T."/>
            <person name="Detter J.C."/>
            <person name="Han C."/>
            <person name="Larimer F."/>
            <person name="Land M."/>
            <person name="Hauser L."/>
            <person name="Markowitz V."/>
            <person name="Cheng J.-F."/>
            <person name="Hugenholtz P."/>
            <person name="Woyke T."/>
            <person name="Wu D."/>
            <person name="Spring S."/>
            <person name="Lang E."/>
            <person name="Kopitz M."/>
            <person name="Brambilla E."/>
            <person name="Klenk H.-P."/>
            <person name="Eisen J.A."/>
        </authorList>
    </citation>
    <scope>NUCLEOTIDE SEQUENCE [LARGE SCALE GENOMIC DNA]</scope>
    <source>
        <strain evidence="2">ATCC 23117 / DSM 6794 / NBRC 15988 / NCIMB 1366 / Sio-4</strain>
    </source>
</reference>
<dbReference type="PATRIC" id="fig|880071.3.peg.2773"/>
<dbReference type="OrthoDB" id="1111796at2"/>
<name>I4AMF5_BERLS</name>
<keyword evidence="2" id="KW-1185">Reference proteome</keyword>
<gene>
    <name evidence="1" type="ordered locus">Fleli_2787</name>
</gene>
<organism evidence="1 2">
    <name type="scientific">Bernardetia litoralis (strain ATCC 23117 / DSM 6794 / NBRC 15988 / NCIMB 1366 / Fx l1 / Sio-4)</name>
    <name type="common">Flexibacter litoralis</name>
    <dbReference type="NCBI Taxonomy" id="880071"/>
    <lineage>
        <taxon>Bacteria</taxon>
        <taxon>Pseudomonadati</taxon>
        <taxon>Bacteroidota</taxon>
        <taxon>Cytophagia</taxon>
        <taxon>Cytophagales</taxon>
        <taxon>Bernardetiaceae</taxon>
        <taxon>Bernardetia</taxon>
    </lineage>
</organism>
<sequence length="399" mass="45953" precursor="true">MKLINLKIVFSTFIALSLIPFLGFAQLDNSSFYPKKELLSFSDSSSKINQRQINLEIDYFGFFRNKEFFENIADGYTLFGSQFLSKLSYSADTTIKVSAGIFLRKDFGSGNNNGNFNQIQPYFQFLYKKNKHQFIFGNLEGNLQHNLIEPLFNFEKIINRRLENGVQYKYLSKNTSLDTWIDWVTMIYPYSDFDEELHFGLNIERNIFASKNWKSTIPVQLTAIHKGGQINTTGNPLITVFNAAIGNKTTYYFGNDNSDSYLKYIRTHLYGVFFIDNSSVPSFTFENGMGIYANLELATKKHQLMFSYWRGQDFVAPLGGDIYSSASRIFAPNTQDEPLRNLLILRVLTNFSLPNIAKDDAKIVFRAIPYYNLETQELNFSTGLYATFNTNFLLKGFKN</sequence>
<dbReference type="EMBL" id="CP003345">
    <property type="protein sequence ID" value="AFM05140.1"/>
    <property type="molecule type" value="Genomic_DNA"/>
</dbReference>
<dbReference type="STRING" id="880071.Fleli_2787"/>
<evidence type="ECO:0000313" key="2">
    <source>
        <dbReference type="Proteomes" id="UP000006054"/>
    </source>
</evidence>
<dbReference type="RefSeq" id="WP_014798575.1">
    <property type="nucleotide sequence ID" value="NC_018018.1"/>
</dbReference>
<evidence type="ECO:0000313" key="1">
    <source>
        <dbReference type="EMBL" id="AFM05140.1"/>
    </source>
</evidence>
<protein>
    <submittedName>
        <fullName evidence="1">Uncharacterized protein</fullName>
    </submittedName>
</protein>
<dbReference type="eggNOG" id="ENOG502ZBK8">
    <property type="taxonomic scope" value="Bacteria"/>
</dbReference>
<dbReference type="HOGENOM" id="CLU_055766_0_0_10"/>